<evidence type="ECO:0000256" key="1">
    <source>
        <dbReference type="SAM" id="Coils"/>
    </source>
</evidence>
<organism evidence="2 3">
    <name type="scientific">Oryza meyeriana var. granulata</name>
    <dbReference type="NCBI Taxonomy" id="110450"/>
    <lineage>
        <taxon>Eukaryota</taxon>
        <taxon>Viridiplantae</taxon>
        <taxon>Streptophyta</taxon>
        <taxon>Embryophyta</taxon>
        <taxon>Tracheophyta</taxon>
        <taxon>Spermatophyta</taxon>
        <taxon>Magnoliopsida</taxon>
        <taxon>Liliopsida</taxon>
        <taxon>Poales</taxon>
        <taxon>Poaceae</taxon>
        <taxon>BOP clade</taxon>
        <taxon>Oryzoideae</taxon>
        <taxon>Oryzeae</taxon>
        <taxon>Oryzinae</taxon>
        <taxon>Oryza</taxon>
        <taxon>Oryza meyeriana</taxon>
    </lineage>
</organism>
<dbReference type="EMBL" id="SPHZ02000012">
    <property type="protein sequence ID" value="KAF0888945.1"/>
    <property type="molecule type" value="Genomic_DNA"/>
</dbReference>
<feature type="coiled-coil region" evidence="1">
    <location>
        <begin position="31"/>
        <end position="58"/>
    </location>
</feature>
<comment type="caution">
    <text evidence="2">The sequence shown here is derived from an EMBL/GenBank/DDBJ whole genome shotgun (WGS) entry which is preliminary data.</text>
</comment>
<reference evidence="2 3" key="1">
    <citation type="submission" date="2019-11" db="EMBL/GenBank/DDBJ databases">
        <title>Whole genome sequence of Oryza granulata.</title>
        <authorList>
            <person name="Li W."/>
        </authorList>
    </citation>
    <scope>NUCLEOTIDE SEQUENCE [LARGE SCALE GENOMIC DNA]</scope>
    <source>
        <strain evidence="3">cv. Menghai</strain>
        <tissue evidence="2">Leaf</tissue>
    </source>
</reference>
<dbReference type="Proteomes" id="UP000479710">
    <property type="component" value="Unassembled WGS sequence"/>
</dbReference>
<accession>A0A6G1BKS6</accession>
<dbReference type="AlphaFoldDB" id="A0A6G1BKS6"/>
<proteinExistence type="predicted"/>
<sequence length="93" mass="10273">MQRSVSINRTKKGKETADVVAVEVKEHLKTLVEAQATQKDLKAAQEKKEAKLMEHKNKLLDKFIEMFGMTAEPVKPCAPADAARGNEATYDGS</sequence>
<gene>
    <name evidence="2" type="ORF">E2562_020163</name>
</gene>
<evidence type="ECO:0000313" key="2">
    <source>
        <dbReference type="EMBL" id="KAF0888945.1"/>
    </source>
</evidence>
<name>A0A6G1BKS6_9ORYZ</name>
<keyword evidence="3" id="KW-1185">Reference proteome</keyword>
<protein>
    <submittedName>
        <fullName evidence="2">Uncharacterized protein</fullName>
    </submittedName>
</protein>
<evidence type="ECO:0000313" key="3">
    <source>
        <dbReference type="Proteomes" id="UP000479710"/>
    </source>
</evidence>
<keyword evidence="1" id="KW-0175">Coiled coil</keyword>